<reference evidence="2" key="1">
    <citation type="submission" date="2006-06" db="EMBL/GenBank/DDBJ databases">
        <title>Complete sequence of chromosome of Chelativorans sp. BNC1.</title>
        <authorList>
            <consortium name="US DOE Joint Genome Institute"/>
            <person name="Copeland A."/>
            <person name="Lucas S."/>
            <person name="Lapidus A."/>
            <person name="Barry K."/>
            <person name="Detter J.C."/>
            <person name="Glavina del Rio T."/>
            <person name="Hammon N."/>
            <person name="Israni S."/>
            <person name="Dalin E."/>
            <person name="Tice H."/>
            <person name="Pitluck S."/>
            <person name="Chertkov O."/>
            <person name="Brettin T."/>
            <person name="Bruce D."/>
            <person name="Han C."/>
            <person name="Tapia R."/>
            <person name="Gilna P."/>
            <person name="Schmutz J."/>
            <person name="Larimer F."/>
            <person name="Land M."/>
            <person name="Hauser L."/>
            <person name="Kyrpides N."/>
            <person name="Mikhailova N."/>
            <person name="Richardson P."/>
        </authorList>
    </citation>
    <scope>NUCLEOTIDE SEQUENCE</scope>
    <source>
        <strain evidence="2">BNC1</strain>
    </source>
</reference>
<proteinExistence type="predicted"/>
<dbReference type="eggNOG" id="ENOG502ZBXZ">
    <property type="taxonomic scope" value="Bacteria"/>
</dbReference>
<evidence type="ECO:0000256" key="1">
    <source>
        <dbReference type="SAM" id="MobiDB-lite"/>
    </source>
</evidence>
<accession>Q11M48</accession>
<feature type="region of interest" description="Disordered" evidence="1">
    <location>
        <begin position="486"/>
        <end position="511"/>
    </location>
</feature>
<protein>
    <submittedName>
        <fullName evidence="2">Uncharacterized protein</fullName>
    </submittedName>
</protein>
<feature type="compositionally biased region" description="Pro residues" evidence="1">
    <location>
        <begin position="28"/>
        <end position="38"/>
    </location>
</feature>
<feature type="region of interest" description="Disordered" evidence="1">
    <location>
        <begin position="21"/>
        <end position="69"/>
    </location>
</feature>
<dbReference type="KEGG" id="mes:Meso_0122"/>
<evidence type="ECO:0000313" key="2">
    <source>
        <dbReference type="EMBL" id="ABG61527.1"/>
    </source>
</evidence>
<dbReference type="EMBL" id="CP000390">
    <property type="protein sequence ID" value="ABG61527.1"/>
    <property type="molecule type" value="Genomic_DNA"/>
</dbReference>
<sequence>MFPSVNSASLSVTYLPDGTTTFHIGDTPPTPHRAPPPTFNNRTMDSENGGRQNPVQRPQGSSIALSTGETALPRRATAVSVEYRQDSVFIHIEGDTSTVAPRAASSTEIDMPRADIALDIPERETIASHLRSLIRADLPEDIHEGLSTHFDSVGDRLAEKGEKLEDIIALSKKALRRDLIAAAAGGAIKNIPSMAAGLSADFVPRFFASAGRFNNPVDEAATVGAQTAAFEHAADTIGCYALSLRLVPSDAGDRYYLAPKVEKLTGPAAQAQEKLQPTMCRQALNQFVTSQISLVRALVVLPVATAVDAAGSRAATAIAENTLNNVLRLPAGAVKDACRYGIEYWAGRYGPLWLFGRQDWEQVYDDLKASPTREPVANALCSVLVLPYDAVRHLGSNVKNFLSPSKLLAGATLVGGFSMYAAARAGVKEGVERLGANRVAGDGIAKAVSLPLRGIVVGAAEIIEGPAQKGFEKLSDAIDRRLASLLQTNKPSGTEDRTAAEDRSGNASQIA</sequence>
<feature type="compositionally biased region" description="Basic and acidic residues" evidence="1">
    <location>
        <begin position="493"/>
        <end position="504"/>
    </location>
</feature>
<dbReference type="HOGENOM" id="CLU_532866_0_0_5"/>
<dbReference type="AlphaFoldDB" id="Q11M48"/>
<name>Q11M48_CHESB</name>
<organism evidence="2">
    <name type="scientific">Chelativorans sp. (strain BNC1)</name>
    <dbReference type="NCBI Taxonomy" id="266779"/>
    <lineage>
        <taxon>Bacteria</taxon>
        <taxon>Pseudomonadati</taxon>
        <taxon>Pseudomonadota</taxon>
        <taxon>Alphaproteobacteria</taxon>
        <taxon>Hyphomicrobiales</taxon>
        <taxon>Phyllobacteriaceae</taxon>
        <taxon>Chelativorans</taxon>
    </lineage>
</organism>
<feature type="compositionally biased region" description="Polar residues" evidence="1">
    <location>
        <begin position="49"/>
        <end position="69"/>
    </location>
</feature>
<gene>
    <name evidence="2" type="ordered locus">Meso_0122</name>
</gene>